<sequence length="66" mass="7282">MSSLTNQKPNKPEPQRTSRMVALIIAGGMGFGGLWMMSRAECGAKIEINMFPLPHIRIEKLACPPQ</sequence>
<keyword evidence="1" id="KW-0472">Membrane</keyword>
<proteinExistence type="predicted"/>
<accession>A0ABR8FZX4</accession>
<feature type="transmembrane region" description="Helical" evidence="1">
    <location>
        <begin position="20"/>
        <end position="37"/>
    </location>
</feature>
<protein>
    <submittedName>
        <fullName evidence="2">Uncharacterized protein</fullName>
    </submittedName>
</protein>
<reference evidence="2 3" key="1">
    <citation type="journal article" date="2020" name="ISME J.">
        <title>Comparative genomics reveals insights into cyanobacterial evolution and habitat adaptation.</title>
        <authorList>
            <person name="Chen M.Y."/>
            <person name="Teng W.K."/>
            <person name="Zhao L."/>
            <person name="Hu C.X."/>
            <person name="Zhou Y.K."/>
            <person name="Han B.P."/>
            <person name="Song L.R."/>
            <person name="Shu W.S."/>
        </authorList>
    </citation>
    <scope>NUCLEOTIDE SEQUENCE [LARGE SCALE GENOMIC DNA]</scope>
    <source>
        <strain evidence="2 3">FACHB-130</strain>
    </source>
</reference>
<comment type="caution">
    <text evidence="2">The sequence shown here is derived from an EMBL/GenBank/DDBJ whole genome shotgun (WGS) entry which is preliminary data.</text>
</comment>
<dbReference type="RefSeq" id="WP_190969246.1">
    <property type="nucleotide sequence ID" value="NZ_JACJTB010000028.1"/>
</dbReference>
<keyword evidence="1" id="KW-0812">Transmembrane</keyword>
<evidence type="ECO:0000313" key="3">
    <source>
        <dbReference type="Proteomes" id="UP000603457"/>
    </source>
</evidence>
<keyword evidence="3" id="KW-1185">Reference proteome</keyword>
<evidence type="ECO:0000313" key="2">
    <source>
        <dbReference type="EMBL" id="MBD2596517.1"/>
    </source>
</evidence>
<dbReference type="EMBL" id="JACJTB010000028">
    <property type="protein sequence ID" value="MBD2596517.1"/>
    <property type="molecule type" value="Genomic_DNA"/>
</dbReference>
<keyword evidence="1" id="KW-1133">Transmembrane helix</keyword>
<evidence type="ECO:0000256" key="1">
    <source>
        <dbReference type="SAM" id="Phobius"/>
    </source>
</evidence>
<name>A0ABR8FZX4_9NOSO</name>
<dbReference type="Proteomes" id="UP000603457">
    <property type="component" value="Unassembled WGS sequence"/>
</dbReference>
<gene>
    <name evidence="2" type="ORF">H6G74_19585</name>
</gene>
<organism evidence="2 3">
    <name type="scientific">Nostoc spongiaeforme FACHB-130</name>
    <dbReference type="NCBI Taxonomy" id="1357510"/>
    <lineage>
        <taxon>Bacteria</taxon>
        <taxon>Bacillati</taxon>
        <taxon>Cyanobacteriota</taxon>
        <taxon>Cyanophyceae</taxon>
        <taxon>Nostocales</taxon>
        <taxon>Nostocaceae</taxon>
        <taxon>Nostoc</taxon>
    </lineage>
</organism>